<protein>
    <submittedName>
        <fullName evidence="2">Uncharacterized protein</fullName>
    </submittedName>
</protein>
<gene>
    <name evidence="2" type="ORF">JDV76_03220</name>
</gene>
<feature type="region of interest" description="Disordered" evidence="1">
    <location>
        <begin position="1"/>
        <end position="20"/>
    </location>
</feature>
<keyword evidence="3" id="KW-1185">Reference proteome</keyword>
<organism evidence="2 3">
    <name type="scientific">Corynebacterium marambiense</name>
    <dbReference type="NCBI Taxonomy" id="2765364"/>
    <lineage>
        <taxon>Bacteria</taxon>
        <taxon>Bacillati</taxon>
        <taxon>Actinomycetota</taxon>
        <taxon>Actinomycetes</taxon>
        <taxon>Mycobacteriales</taxon>
        <taxon>Corynebacteriaceae</taxon>
        <taxon>Corynebacterium</taxon>
    </lineage>
</organism>
<reference evidence="2 3" key="1">
    <citation type="submission" date="2020-12" db="EMBL/GenBank/DDBJ databases">
        <title>Genome public.</title>
        <authorList>
            <person name="Sun Q."/>
        </authorList>
    </citation>
    <scope>NUCLEOTIDE SEQUENCE [LARGE SCALE GENOMIC DNA]</scope>
    <source>
        <strain evidence="2 3">CCM 8864</strain>
    </source>
</reference>
<evidence type="ECO:0000256" key="1">
    <source>
        <dbReference type="SAM" id="MobiDB-lite"/>
    </source>
</evidence>
<dbReference type="EMBL" id="JAEIOT010000005">
    <property type="protein sequence ID" value="MBI8999983.1"/>
    <property type="molecule type" value="Genomic_DNA"/>
</dbReference>
<dbReference type="RefSeq" id="WP_198735449.1">
    <property type="nucleotide sequence ID" value="NZ_JAEIOT010000005.1"/>
</dbReference>
<name>A0ABS0VT79_9CORY</name>
<dbReference type="Proteomes" id="UP000625574">
    <property type="component" value="Unassembled WGS sequence"/>
</dbReference>
<proteinExistence type="predicted"/>
<comment type="caution">
    <text evidence="2">The sequence shown here is derived from an EMBL/GenBank/DDBJ whole genome shotgun (WGS) entry which is preliminary data.</text>
</comment>
<evidence type="ECO:0000313" key="2">
    <source>
        <dbReference type="EMBL" id="MBI8999983.1"/>
    </source>
</evidence>
<sequence>MLEVKKNRSKNTDKIPKNNERTAKPWWEKLPVNPAISLLSVAVAVVALGNSDYNQKHAIEVEQFKNANQAFVLNTISNDFKVTDTGEIGREIKSSFHNNSSNPVFNVVLSAPHPLEGIVISASQYHEFSIGEDGSLKIPFPTLPPGEEIEYVRTYDQNLFTKEPIRDFLNENFYFCFTDIQEQRWLADHRGAHRISDPNNCKQDK</sequence>
<accession>A0ABS0VT79</accession>
<evidence type="ECO:0000313" key="3">
    <source>
        <dbReference type="Proteomes" id="UP000625574"/>
    </source>
</evidence>